<protein>
    <submittedName>
        <fullName evidence="2">Uncharacterized protein</fullName>
    </submittedName>
</protein>
<evidence type="ECO:0000256" key="1">
    <source>
        <dbReference type="SAM" id="Phobius"/>
    </source>
</evidence>
<feature type="transmembrane region" description="Helical" evidence="1">
    <location>
        <begin position="21"/>
        <end position="39"/>
    </location>
</feature>
<accession>A0A5C4U5Y5</accession>
<sequence>MTQTPPPPSLQISHSAAYSDWVGVIILTVASLMRGVYYLPAFAPLEDLSHPWWLNVRWWAYIWLVTGGIGLAACVARLARVTHQLTVPIASGLLVAVHFFWAMVLMVGVISGYNPRGYVNATTFLLICALATWAFGKGRSR</sequence>
<keyword evidence="1" id="KW-1133">Transmembrane helix</keyword>
<keyword evidence="1" id="KW-0472">Membrane</keyword>
<reference evidence="2 3" key="1">
    <citation type="submission" date="2019-06" db="EMBL/GenBank/DDBJ databases">
        <authorList>
            <person name="Li J."/>
        </authorList>
    </citation>
    <scope>NUCLEOTIDE SEQUENCE [LARGE SCALE GENOMIC DNA]</scope>
    <source>
        <strain evidence="2 3">LMG 28165</strain>
    </source>
</reference>
<name>A0A5C4U5Y5_9CORY</name>
<organism evidence="2 3">
    <name type="scientific">Corynebacterium tapiri</name>
    <dbReference type="NCBI Taxonomy" id="1448266"/>
    <lineage>
        <taxon>Bacteria</taxon>
        <taxon>Bacillati</taxon>
        <taxon>Actinomycetota</taxon>
        <taxon>Actinomycetes</taxon>
        <taxon>Mycobacteriales</taxon>
        <taxon>Corynebacteriaceae</taxon>
        <taxon>Corynebacterium</taxon>
    </lineage>
</organism>
<dbReference type="AlphaFoldDB" id="A0A5C4U5Y5"/>
<keyword evidence="3" id="KW-1185">Reference proteome</keyword>
<evidence type="ECO:0000313" key="3">
    <source>
        <dbReference type="Proteomes" id="UP000312032"/>
    </source>
</evidence>
<keyword evidence="1" id="KW-0812">Transmembrane</keyword>
<feature type="transmembrane region" description="Helical" evidence="1">
    <location>
        <begin position="117"/>
        <end position="136"/>
    </location>
</feature>
<comment type="caution">
    <text evidence="2">The sequence shown here is derived from an EMBL/GenBank/DDBJ whole genome shotgun (WGS) entry which is preliminary data.</text>
</comment>
<dbReference type="EMBL" id="VDHJ01000004">
    <property type="protein sequence ID" value="TNL98763.1"/>
    <property type="molecule type" value="Genomic_DNA"/>
</dbReference>
<feature type="transmembrane region" description="Helical" evidence="1">
    <location>
        <begin position="91"/>
        <end position="111"/>
    </location>
</feature>
<feature type="transmembrane region" description="Helical" evidence="1">
    <location>
        <begin position="59"/>
        <end position="79"/>
    </location>
</feature>
<dbReference type="Proteomes" id="UP000312032">
    <property type="component" value="Unassembled WGS sequence"/>
</dbReference>
<dbReference type="RefSeq" id="WP_139465191.1">
    <property type="nucleotide sequence ID" value="NZ_VDHJ01000004.1"/>
</dbReference>
<evidence type="ECO:0000313" key="2">
    <source>
        <dbReference type="EMBL" id="TNL98763.1"/>
    </source>
</evidence>
<gene>
    <name evidence="2" type="ORF">FHE74_03860</name>
</gene>
<proteinExistence type="predicted"/>